<evidence type="ECO:0000313" key="4">
    <source>
        <dbReference type="EMBL" id="MFF4774802.1"/>
    </source>
</evidence>
<dbReference type="InterPro" id="IPR029044">
    <property type="entry name" value="Nucleotide-diphossugar_trans"/>
</dbReference>
<dbReference type="Proteomes" id="UP001602119">
    <property type="component" value="Unassembled WGS sequence"/>
</dbReference>
<dbReference type="RefSeq" id="WP_387343108.1">
    <property type="nucleotide sequence ID" value="NZ_JBIAXI010000010.1"/>
</dbReference>
<proteinExistence type="predicted"/>
<reference evidence="4 5" key="1">
    <citation type="submission" date="2024-10" db="EMBL/GenBank/DDBJ databases">
        <title>The Natural Products Discovery Center: Release of the First 8490 Sequenced Strains for Exploring Actinobacteria Biosynthetic Diversity.</title>
        <authorList>
            <person name="Kalkreuter E."/>
            <person name="Kautsar S.A."/>
            <person name="Yang D."/>
            <person name="Bader C.D."/>
            <person name="Teijaro C.N."/>
            <person name="Fluegel L."/>
            <person name="Davis C.M."/>
            <person name="Simpson J.R."/>
            <person name="Lauterbach L."/>
            <person name="Steele A.D."/>
            <person name="Gui C."/>
            <person name="Meng S."/>
            <person name="Li G."/>
            <person name="Viehrig K."/>
            <person name="Ye F."/>
            <person name="Su P."/>
            <person name="Kiefer A.F."/>
            <person name="Nichols A."/>
            <person name="Cepeda A.J."/>
            <person name="Yan W."/>
            <person name="Fan B."/>
            <person name="Jiang Y."/>
            <person name="Adhikari A."/>
            <person name="Zheng C.-J."/>
            <person name="Schuster L."/>
            <person name="Cowan T.M."/>
            <person name="Smanski M.J."/>
            <person name="Chevrette M.G."/>
            <person name="De Carvalho L.P.S."/>
            <person name="Shen B."/>
        </authorList>
    </citation>
    <scope>NUCLEOTIDE SEQUENCE [LARGE SCALE GENOMIC DNA]</scope>
    <source>
        <strain evidence="4 5">NPDC001281</strain>
    </source>
</reference>
<keyword evidence="5" id="KW-1185">Reference proteome</keyword>
<dbReference type="InterPro" id="IPR050834">
    <property type="entry name" value="Glycosyltransf_2"/>
</dbReference>
<dbReference type="PANTHER" id="PTHR43685">
    <property type="entry name" value="GLYCOSYLTRANSFERASE"/>
    <property type="match status" value="1"/>
</dbReference>
<dbReference type="Pfam" id="PF00535">
    <property type="entry name" value="Glycos_transf_2"/>
    <property type="match status" value="1"/>
</dbReference>
<dbReference type="InterPro" id="IPR001173">
    <property type="entry name" value="Glyco_trans_2-like"/>
</dbReference>
<comment type="caution">
    <text evidence="4">The sequence shown here is derived from an EMBL/GenBank/DDBJ whole genome shotgun (WGS) entry which is preliminary data.</text>
</comment>
<evidence type="ECO:0000256" key="2">
    <source>
        <dbReference type="SAM" id="MobiDB-lite"/>
    </source>
</evidence>
<dbReference type="EMBL" id="JBIAXI010000010">
    <property type="protein sequence ID" value="MFF4774802.1"/>
    <property type="molecule type" value="Genomic_DNA"/>
</dbReference>
<dbReference type="SUPFAM" id="SSF53448">
    <property type="entry name" value="Nucleotide-diphospho-sugar transferases"/>
    <property type="match status" value="1"/>
</dbReference>
<dbReference type="GO" id="GO:0016757">
    <property type="term" value="F:glycosyltransferase activity"/>
    <property type="evidence" value="ECO:0007669"/>
    <property type="project" value="UniProtKB-KW"/>
</dbReference>
<name>A0ABW6V9N3_MICFU</name>
<organism evidence="4 5">
    <name type="scientific">Microtetraspora fusca</name>
    <dbReference type="NCBI Taxonomy" id="1997"/>
    <lineage>
        <taxon>Bacteria</taxon>
        <taxon>Bacillati</taxon>
        <taxon>Actinomycetota</taxon>
        <taxon>Actinomycetes</taxon>
        <taxon>Streptosporangiales</taxon>
        <taxon>Streptosporangiaceae</taxon>
        <taxon>Microtetraspora</taxon>
    </lineage>
</organism>
<keyword evidence="1" id="KW-0175">Coiled coil</keyword>
<feature type="region of interest" description="Disordered" evidence="2">
    <location>
        <begin position="460"/>
        <end position="484"/>
    </location>
</feature>
<keyword evidence="4" id="KW-0328">Glycosyltransferase</keyword>
<evidence type="ECO:0000259" key="3">
    <source>
        <dbReference type="Pfam" id="PF00535"/>
    </source>
</evidence>
<evidence type="ECO:0000313" key="5">
    <source>
        <dbReference type="Proteomes" id="UP001602119"/>
    </source>
</evidence>
<dbReference type="Gene3D" id="3.90.550.10">
    <property type="entry name" value="Spore Coat Polysaccharide Biosynthesis Protein SpsA, Chain A"/>
    <property type="match status" value="1"/>
</dbReference>
<protein>
    <submittedName>
        <fullName evidence="4">Glycosyltransferase</fullName>
        <ecNumber evidence="4">2.4.-.-</ecNumber>
    </submittedName>
</protein>
<dbReference type="CDD" id="cd00761">
    <property type="entry name" value="Glyco_tranf_GTA_type"/>
    <property type="match status" value="1"/>
</dbReference>
<accession>A0ABW6V9N3</accession>
<dbReference type="PANTHER" id="PTHR43685:SF3">
    <property type="entry name" value="SLR2126 PROTEIN"/>
    <property type="match status" value="1"/>
</dbReference>
<feature type="coiled-coil region" evidence="1">
    <location>
        <begin position="526"/>
        <end position="553"/>
    </location>
</feature>
<keyword evidence="4" id="KW-0808">Transferase</keyword>
<sequence length="567" mass="61226">MPFGAVDAPAPDAGPTVDALDALAPGAPRVRRNDYGTLRPPAIGAWEPRLTVSVVIPAYECQEALDRTLAGLAAQTYPRDLMEVVVADDGSDPALRLPRIAPEATRIVRVPEGRWGRGWARQTGAEAAVGDVVHWVDSDMILAPDHIEAHMRWHHLASYAVVHGSVGFVADDVPPPSPEAVFAGTYESAAAFGEARLHGWTTEVLGTTRELRDEVSGAYRLHSGATTSVAARLLKAAGGVNTSLNMAEDTDLGYRLAQQGAVFVPDPEARAWHLGTSTVMRREADVHRHNWSFLGDLIPDLRWLRRHPRRHWAVPYVEVVIDAHGATYEQVRASVDAALAGTVADTSVVLLGPWGELPPGRRASLDEPMLDTRLAYNLYEHEPRVRVARAAAESCAPTPFRVVCPAGWVLGPDSLASLVELAERRGYGLVSAAVEETPAGVTALRLERTAAFSRAALVAGGPRTAPPDRVPRATGPARRSPGPGVLDALVDEMYGSIWVAAEDFGVVRDEDAEPVGGDPAKWRASAARWRSEATRLRAEVARLEAELRHAHDAEPVGAARGRRFRRR</sequence>
<evidence type="ECO:0000256" key="1">
    <source>
        <dbReference type="SAM" id="Coils"/>
    </source>
</evidence>
<feature type="domain" description="Glycosyltransferase 2-like" evidence="3">
    <location>
        <begin position="53"/>
        <end position="172"/>
    </location>
</feature>
<gene>
    <name evidence="4" type="ORF">ACFY05_18285</name>
</gene>
<dbReference type="EC" id="2.4.-.-" evidence="4"/>